<name>A0ABS6T1T5_9RHOB</name>
<keyword evidence="2" id="KW-1185">Reference proteome</keyword>
<evidence type="ECO:0000313" key="1">
    <source>
        <dbReference type="EMBL" id="MBV7379182.1"/>
    </source>
</evidence>
<dbReference type="Proteomes" id="UP000756530">
    <property type="component" value="Unassembled WGS sequence"/>
</dbReference>
<comment type="caution">
    <text evidence="1">The sequence shown here is derived from an EMBL/GenBank/DDBJ whole genome shotgun (WGS) entry which is preliminary data.</text>
</comment>
<proteinExistence type="predicted"/>
<reference evidence="1 2" key="1">
    <citation type="submission" date="2021-05" db="EMBL/GenBank/DDBJ databases">
        <title>Culturable bacteria isolated from Daya Bay.</title>
        <authorList>
            <person name="Zheng W."/>
            <person name="Yu S."/>
            <person name="Huang Y."/>
        </authorList>
    </citation>
    <scope>NUCLEOTIDE SEQUENCE [LARGE SCALE GENOMIC DNA]</scope>
    <source>
        <strain evidence="1 2">DP4N28-5</strain>
    </source>
</reference>
<accession>A0ABS6T1T5</accession>
<organism evidence="1 2">
    <name type="scientific">Maritimibacter dapengensis</name>
    <dbReference type="NCBI Taxonomy" id="2836868"/>
    <lineage>
        <taxon>Bacteria</taxon>
        <taxon>Pseudomonadati</taxon>
        <taxon>Pseudomonadota</taxon>
        <taxon>Alphaproteobacteria</taxon>
        <taxon>Rhodobacterales</taxon>
        <taxon>Roseobacteraceae</taxon>
        <taxon>Maritimibacter</taxon>
    </lineage>
</organism>
<dbReference type="EMBL" id="JAHUZE010000002">
    <property type="protein sequence ID" value="MBV7379182.1"/>
    <property type="molecule type" value="Genomic_DNA"/>
</dbReference>
<sequence length="66" mass="7233">MDREQALVEPAAPVLTRLTNEIEWPSVLAVPRPTHTEALEAEPHMALVGCNRVSNVEMLEVAVTSL</sequence>
<gene>
    <name evidence="1" type="ORF">KJP28_09590</name>
</gene>
<dbReference type="RefSeq" id="WP_218392328.1">
    <property type="nucleotide sequence ID" value="NZ_JAHUZE010000002.1"/>
</dbReference>
<evidence type="ECO:0000313" key="2">
    <source>
        <dbReference type="Proteomes" id="UP000756530"/>
    </source>
</evidence>
<protein>
    <submittedName>
        <fullName evidence="1">Uncharacterized protein</fullName>
    </submittedName>
</protein>